<sequence>MLRCLIGSIATSTLLNVVLVALWFSSPTDRIELDDDDALPPDLIRLSMPVPDAAMRCGTPIPPESAWRTTHGAAAVAIFARAEGGERRQSAPQSYAWRYAIEIENVGAATVQLLTRHMVTTTSDGRVEEVKGAGAGGRLPVLSPGQRYTTSGTATLTAPLGAMHGSFQFESRGGGGAFSASIGRLLLGDRGGRAQSVPCAPEADVLARELPPTSVFSSYRVLVGATVEYVPSRSDADLLRHAFQYDVHIHNGRAAPVVIHGREWTVLDARGVARTESGAGLGGVEATGKVRLEPQQGLKYRGMFELPTETGIAAARYVVTLEDEDEEDEATYDVLLAPMGVTADGRPVPHIAQNAFAAAAALSEPLRSVPAG</sequence>
<dbReference type="PANTHER" id="PTHR14289">
    <property type="entry name" value="F-BOX ONLY PROTEIN 3"/>
    <property type="match status" value="1"/>
</dbReference>
<reference evidence="2" key="2">
    <citation type="submission" date="2024-10" db="UniProtKB">
        <authorList>
            <consortium name="EnsemblProtists"/>
        </authorList>
    </citation>
    <scope>IDENTIFICATION</scope>
</reference>
<dbReference type="Gene3D" id="2.60.40.1470">
    <property type="entry name" value="ApaG domain"/>
    <property type="match status" value="2"/>
</dbReference>
<dbReference type="Pfam" id="PF04379">
    <property type="entry name" value="DUF525"/>
    <property type="match status" value="2"/>
</dbReference>
<dbReference type="RefSeq" id="XP_005780196.1">
    <property type="nucleotide sequence ID" value="XM_005780139.1"/>
</dbReference>
<feature type="domain" description="ApaG" evidence="1">
    <location>
        <begin position="68"/>
        <end position="194"/>
    </location>
</feature>
<dbReference type="eggNOG" id="KOG4408">
    <property type="taxonomic scope" value="Eukaryota"/>
</dbReference>
<dbReference type="PROSITE" id="PS51087">
    <property type="entry name" value="APAG"/>
    <property type="match status" value="2"/>
</dbReference>
<dbReference type="AlphaFoldDB" id="A0A0D3JW82"/>
<dbReference type="Proteomes" id="UP000013827">
    <property type="component" value="Unassembled WGS sequence"/>
</dbReference>
<reference evidence="3" key="1">
    <citation type="journal article" date="2013" name="Nature">
        <title>Pan genome of the phytoplankton Emiliania underpins its global distribution.</title>
        <authorList>
            <person name="Read B.A."/>
            <person name="Kegel J."/>
            <person name="Klute M.J."/>
            <person name="Kuo A."/>
            <person name="Lefebvre S.C."/>
            <person name="Maumus F."/>
            <person name="Mayer C."/>
            <person name="Miller J."/>
            <person name="Monier A."/>
            <person name="Salamov A."/>
            <person name="Young J."/>
            <person name="Aguilar M."/>
            <person name="Claverie J.M."/>
            <person name="Frickenhaus S."/>
            <person name="Gonzalez K."/>
            <person name="Herman E.K."/>
            <person name="Lin Y.C."/>
            <person name="Napier J."/>
            <person name="Ogata H."/>
            <person name="Sarno A.F."/>
            <person name="Shmutz J."/>
            <person name="Schroeder D."/>
            <person name="de Vargas C."/>
            <person name="Verret F."/>
            <person name="von Dassow P."/>
            <person name="Valentin K."/>
            <person name="Van de Peer Y."/>
            <person name="Wheeler G."/>
            <person name="Dacks J.B."/>
            <person name="Delwiche C.F."/>
            <person name="Dyhrman S.T."/>
            <person name="Glockner G."/>
            <person name="John U."/>
            <person name="Richards T."/>
            <person name="Worden A.Z."/>
            <person name="Zhang X."/>
            <person name="Grigoriev I.V."/>
            <person name="Allen A.E."/>
            <person name="Bidle K."/>
            <person name="Borodovsky M."/>
            <person name="Bowler C."/>
            <person name="Brownlee C."/>
            <person name="Cock J.M."/>
            <person name="Elias M."/>
            <person name="Gladyshev V.N."/>
            <person name="Groth M."/>
            <person name="Guda C."/>
            <person name="Hadaegh A."/>
            <person name="Iglesias-Rodriguez M.D."/>
            <person name="Jenkins J."/>
            <person name="Jones B.M."/>
            <person name="Lawson T."/>
            <person name="Leese F."/>
            <person name="Lindquist E."/>
            <person name="Lobanov A."/>
            <person name="Lomsadze A."/>
            <person name="Malik S.B."/>
            <person name="Marsh M.E."/>
            <person name="Mackinder L."/>
            <person name="Mock T."/>
            <person name="Mueller-Roeber B."/>
            <person name="Pagarete A."/>
            <person name="Parker M."/>
            <person name="Probert I."/>
            <person name="Quesneville H."/>
            <person name="Raines C."/>
            <person name="Rensing S.A."/>
            <person name="Riano-Pachon D.M."/>
            <person name="Richier S."/>
            <person name="Rokitta S."/>
            <person name="Shiraiwa Y."/>
            <person name="Soanes D.M."/>
            <person name="van der Giezen M."/>
            <person name="Wahlund T.M."/>
            <person name="Williams B."/>
            <person name="Wilson W."/>
            <person name="Wolfe G."/>
            <person name="Wurch L.L."/>
        </authorList>
    </citation>
    <scope>NUCLEOTIDE SEQUENCE</scope>
</reference>
<dbReference type="STRING" id="2903.R1CYE4"/>
<dbReference type="InterPro" id="IPR036767">
    <property type="entry name" value="ApaG_sf"/>
</dbReference>
<dbReference type="GeneID" id="17273313"/>
<dbReference type="InterPro" id="IPR007474">
    <property type="entry name" value="ApaG_domain"/>
</dbReference>
<dbReference type="KEGG" id="ehx:EMIHUDRAFT_100143"/>
<accession>A0A0D3JW82</accession>
<feature type="domain" description="ApaG" evidence="1">
    <location>
        <begin position="215"/>
        <end position="348"/>
    </location>
</feature>
<dbReference type="SUPFAM" id="SSF110069">
    <property type="entry name" value="ApaG-like"/>
    <property type="match status" value="2"/>
</dbReference>
<organism evidence="2 3">
    <name type="scientific">Emiliania huxleyi (strain CCMP1516)</name>
    <dbReference type="NCBI Taxonomy" id="280463"/>
    <lineage>
        <taxon>Eukaryota</taxon>
        <taxon>Haptista</taxon>
        <taxon>Haptophyta</taxon>
        <taxon>Prymnesiophyceae</taxon>
        <taxon>Isochrysidales</taxon>
        <taxon>Noelaerhabdaceae</taxon>
        <taxon>Emiliania</taxon>
    </lineage>
</organism>
<proteinExistence type="predicted"/>
<evidence type="ECO:0000313" key="3">
    <source>
        <dbReference type="Proteomes" id="UP000013827"/>
    </source>
</evidence>
<evidence type="ECO:0000259" key="1">
    <source>
        <dbReference type="PROSITE" id="PS51087"/>
    </source>
</evidence>
<dbReference type="PANTHER" id="PTHR14289:SF16">
    <property type="entry name" value="POLYMERASE DELTA-INTERACTING PROTEIN 2"/>
    <property type="match status" value="1"/>
</dbReference>
<keyword evidence="3" id="KW-1185">Reference proteome</keyword>
<dbReference type="HOGENOM" id="CLU_744817_0_0_1"/>
<dbReference type="GO" id="GO:0070987">
    <property type="term" value="P:error-free translesion synthesis"/>
    <property type="evidence" value="ECO:0007669"/>
    <property type="project" value="TreeGrafter"/>
</dbReference>
<dbReference type="PaxDb" id="2903-EOD27767"/>
<protein>
    <recommendedName>
        <fullName evidence="1">ApaG domain-containing protein</fullName>
    </recommendedName>
</protein>
<dbReference type="OMA" id="HIHNGRA"/>
<evidence type="ECO:0000313" key="2">
    <source>
        <dbReference type="EnsemblProtists" id="EOD27767"/>
    </source>
</evidence>
<name>A0A0D3JW82_EMIH1</name>
<dbReference type="EnsemblProtists" id="EOD27767">
    <property type="protein sequence ID" value="EOD27767"/>
    <property type="gene ID" value="EMIHUDRAFT_100143"/>
</dbReference>